<accession>A0A1H8APP1</accession>
<dbReference type="AlphaFoldDB" id="A0A1H8APP1"/>
<dbReference type="Pfam" id="PF12224">
    <property type="entry name" value="Amidoligase_2"/>
    <property type="match status" value="1"/>
</dbReference>
<dbReference type="Proteomes" id="UP000183015">
    <property type="component" value="Unassembled WGS sequence"/>
</dbReference>
<gene>
    <name evidence="2" type="ORF">SAMN05414137_14813</name>
</gene>
<protein>
    <submittedName>
        <fullName evidence="2">Putative amidoligase enzyme</fullName>
    </submittedName>
</protein>
<organism evidence="2 3">
    <name type="scientific">Streptacidiphilus jiangxiensis</name>
    <dbReference type="NCBI Taxonomy" id="235985"/>
    <lineage>
        <taxon>Bacteria</taxon>
        <taxon>Bacillati</taxon>
        <taxon>Actinomycetota</taxon>
        <taxon>Actinomycetes</taxon>
        <taxon>Kitasatosporales</taxon>
        <taxon>Streptomycetaceae</taxon>
        <taxon>Streptacidiphilus</taxon>
    </lineage>
</organism>
<dbReference type="InterPro" id="IPR022025">
    <property type="entry name" value="Amidoligase_2"/>
</dbReference>
<proteinExistence type="predicted"/>
<evidence type="ECO:0000313" key="2">
    <source>
        <dbReference type="EMBL" id="SEM72476.1"/>
    </source>
</evidence>
<dbReference type="EMBL" id="FOAZ01000048">
    <property type="protein sequence ID" value="SEM72476.1"/>
    <property type="molecule type" value="Genomic_DNA"/>
</dbReference>
<reference evidence="3" key="1">
    <citation type="submission" date="2016-10" db="EMBL/GenBank/DDBJ databases">
        <authorList>
            <person name="Varghese N."/>
        </authorList>
    </citation>
    <scope>NUCLEOTIDE SEQUENCE [LARGE SCALE GENOMIC DNA]</scope>
    <source>
        <strain evidence="3">DSM 45096 / BCRC 16803 / CGMCC 4.1857 / CIP 109030 / JCM 12277 / KCTC 19219 / NBRC 100920 / 33214</strain>
    </source>
</reference>
<feature type="compositionally biased region" description="Polar residues" evidence="1">
    <location>
        <begin position="396"/>
        <end position="406"/>
    </location>
</feature>
<feature type="region of interest" description="Disordered" evidence="1">
    <location>
        <begin position="387"/>
        <end position="412"/>
    </location>
</feature>
<feature type="compositionally biased region" description="Basic and acidic residues" evidence="1">
    <location>
        <begin position="1"/>
        <end position="11"/>
    </location>
</feature>
<dbReference type="RefSeq" id="WP_042449406.1">
    <property type="nucleotide sequence ID" value="NZ_BBPN01000016.1"/>
</dbReference>
<name>A0A1H8APP1_STRJI</name>
<dbReference type="GO" id="GO:0016874">
    <property type="term" value="F:ligase activity"/>
    <property type="evidence" value="ECO:0007669"/>
    <property type="project" value="UniProtKB-KW"/>
</dbReference>
<evidence type="ECO:0000256" key="1">
    <source>
        <dbReference type="SAM" id="MobiDB-lite"/>
    </source>
</evidence>
<keyword evidence="2" id="KW-0436">Ligase</keyword>
<evidence type="ECO:0000313" key="3">
    <source>
        <dbReference type="Proteomes" id="UP000183015"/>
    </source>
</evidence>
<feature type="region of interest" description="Disordered" evidence="1">
    <location>
        <begin position="1"/>
        <end position="24"/>
    </location>
</feature>
<dbReference type="STRING" id="235985.SAMN05414137_14813"/>
<sequence length="537" mass="57971">MGSGSRIDHQHHAVAPSRPASQALTTAPGGVLIEEPPERTAVRLANDVPDGHAGIHGYNINEAGNFVFLPQRLDVIRGNVSEDQDALVELGASVGEGGDRVYLDGDARVTQGPDGRLEVDARGLQCGRGDAGADGPCEHQEAVGRLVQERLNASASTAADRLAAQEVLSEVAAEHAASIAAQEQVRADRAAEPAVTSYAENMDAFDAAYNQAMERRRNGEPLVPYMRENATGGLGTRDGGRAFGVEIEFDFPRSMSPSQQAVAKEAIAREMHEAGLSPDPHVHGWHASAREGYTDAPNAWRMEFDSTVAGEIVSPILYDEPQTWDSLAQVCEIVRRHGGTASQRTGGHVHVAVPDFDHTVENHNQLINTVAGYEDVMYRLAHNPGSRQHRGLRWCQPNTRPSSPYTSVGAARAGNNSHGIGLNLQSVTGNRSDHAEFRMWDGSLDPGVIQAQVNVSLGMANAALRDAGRTAAPAPEPVGSHQTALAREGMLRRRLTGERWEQNTRSFRNMVDHLFARNENRAQVTALFAGTRWHRGA</sequence>
<dbReference type="OrthoDB" id="3489533at2"/>
<keyword evidence="3" id="KW-1185">Reference proteome</keyword>